<sequence length="394" mass="44146">MDFAYTEEQLRIKKGIREWAKENLTEEVIAAGYKNRGIAPEVAKAWVDSGWGMYGLPEEHGGKPVDHQTMAMIIEELNHAGGNIPMAPNLLIMFDVCEFGTPEQIKFAMDYYKENGYPPYCLAISEPEAGSDNQGMECLATRTGDGKVHINGVKTWVTQGEHVDGFIVVCKDEDPSRENKNMSMYLVPANAPGVTIEPLNKIGMQIMPFAMIHFDDVVIDETDLLGIQGKGFYQLMKNFEWERCVLLAELLGEAQAAMEDACAWTNERMQFGKGIKTYQLVQEHIVEMQIELSNTRNFLYRTCWKMDNGIPVNNDAAMLKRYGAPALTDCCSRALQLMGGLGFTDETRVSRLMLDCRGFQIGGGTVEIMVHISGRGILKEYAKVAEDPDYLYTI</sequence>
<feature type="domain" description="Acyl-CoA oxidase/dehydrogenase middle" evidence="8">
    <location>
        <begin position="121"/>
        <end position="217"/>
    </location>
</feature>
<evidence type="ECO:0000259" key="9">
    <source>
        <dbReference type="Pfam" id="PF02771"/>
    </source>
</evidence>
<dbReference type="GO" id="GO:0003995">
    <property type="term" value="F:acyl-CoA dehydrogenase activity"/>
    <property type="evidence" value="ECO:0007669"/>
    <property type="project" value="InterPro"/>
</dbReference>
<dbReference type="SUPFAM" id="SSF56645">
    <property type="entry name" value="Acyl-CoA dehydrogenase NM domain-like"/>
    <property type="match status" value="1"/>
</dbReference>
<dbReference type="FunFam" id="2.40.110.10:FF:000002">
    <property type="entry name" value="Acyl-CoA dehydrogenase fadE12"/>
    <property type="match status" value="1"/>
</dbReference>
<dbReference type="InterPro" id="IPR009100">
    <property type="entry name" value="AcylCoA_DH/oxidase_NM_dom_sf"/>
</dbReference>
<evidence type="ECO:0000259" key="8">
    <source>
        <dbReference type="Pfam" id="PF02770"/>
    </source>
</evidence>
<dbReference type="Gene3D" id="1.10.540.10">
    <property type="entry name" value="Acyl-CoA dehydrogenase/oxidase, N-terminal domain"/>
    <property type="match status" value="1"/>
</dbReference>
<dbReference type="Pfam" id="PF02771">
    <property type="entry name" value="Acyl-CoA_dh_N"/>
    <property type="match status" value="1"/>
</dbReference>
<feature type="domain" description="Acyl-CoA dehydrogenase/oxidase N-terminal" evidence="9">
    <location>
        <begin position="6"/>
        <end position="105"/>
    </location>
</feature>
<dbReference type="RefSeq" id="WP_114534184.1">
    <property type="nucleotide sequence ID" value="NZ_JAQDVM010000013.1"/>
</dbReference>
<dbReference type="PANTHER" id="PTHR43884:SF12">
    <property type="entry name" value="ISOVALERYL-COA DEHYDROGENASE, MITOCHONDRIAL-RELATED"/>
    <property type="match status" value="1"/>
</dbReference>
<dbReference type="EMBL" id="PPTU01000014">
    <property type="protein sequence ID" value="RDB69382.1"/>
    <property type="molecule type" value="Genomic_DNA"/>
</dbReference>
<dbReference type="Proteomes" id="UP000253970">
    <property type="component" value="Unassembled WGS sequence"/>
</dbReference>
<dbReference type="Gene3D" id="1.20.140.10">
    <property type="entry name" value="Butyryl-CoA Dehydrogenase, subunit A, domain 3"/>
    <property type="match status" value="1"/>
</dbReference>
<evidence type="ECO:0000256" key="5">
    <source>
        <dbReference type="ARBA" id="ARBA00023002"/>
    </source>
</evidence>
<dbReference type="Pfam" id="PF00441">
    <property type="entry name" value="Acyl-CoA_dh_1"/>
    <property type="match status" value="1"/>
</dbReference>
<dbReference type="InterPro" id="IPR006091">
    <property type="entry name" value="Acyl-CoA_Oxase/DH_mid-dom"/>
</dbReference>
<dbReference type="Gene3D" id="2.40.110.10">
    <property type="entry name" value="Butyryl-CoA Dehydrogenase, subunit A, domain 2"/>
    <property type="match status" value="1"/>
</dbReference>
<dbReference type="InterPro" id="IPR037069">
    <property type="entry name" value="AcylCoA_DH/ox_N_sf"/>
</dbReference>
<dbReference type="PROSITE" id="PS00073">
    <property type="entry name" value="ACYL_COA_DH_2"/>
    <property type="match status" value="1"/>
</dbReference>
<evidence type="ECO:0000256" key="4">
    <source>
        <dbReference type="ARBA" id="ARBA00022827"/>
    </source>
</evidence>
<keyword evidence="3 6" id="KW-0285">Flavoprotein</keyword>
<evidence type="ECO:0000256" key="6">
    <source>
        <dbReference type="RuleBase" id="RU362125"/>
    </source>
</evidence>
<evidence type="ECO:0000313" key="11">
    <source>
        <dbReference type="Proteomes" id="UP000253970"/>
    </source>
</evidence>
<reference evidence="10 11" key="1">
    <citation type="journal article" date="2018" name="Elife">
        <title>Discovery and characterization of a prevalent human gut bacterial enzyme sufficient for the inactivation of a family of plant toxins.</title>
        <authorList>
            <person name="Koppel N."/>
            <person name="Bisanz J.E."/>
            <person name="Pandelia M.E."/>
            <person name="Turnbaugh P.J."/>
            <person name="Balskus E.P."/>
        </authorList>
    </citation>
    <scope>NUCLEOTIDE SEQUENCE [LARGE SCALE GENOMIC DNA]</scope>
    <source>
        <strain evidence="10 11">W1 BHI 6</strain>
    </source>
</reference>
<comment type="caution">
    <text evidence="10">The sequence shown here is derived from an EMBL/GenBank/DDBJ whole genome shotgun (WGS) entry which is preliminary data.</text>
</comment>
<dbReference type="InterPro" id="IPR006089">
    <property type="entry name" value="Acyl-CoA_DH_CS"/>
</dbReference>
<evidence type="ECO:0000259" key="7">
    <source>
        <dbReference type="Pfam" id="PF00441"/>
    </source>
</evidence>
<evidence type="ECO:0000313" key="10">
    <source>
        <dbReference type="EMBL" id="RDB69382.1"/>
    </source>
</evidence>
<comment type="cofactor">
    <cofactor evidence="1 6">
        <name>FAD</name>
        <dbReference type="ChEBI" id="CHEBI:57692"/>
    </cofactor>
</comment>
<feature type="domain" description="Acyl-CoA dehydrogenase/oxidase C-terminal" evidence="7">
    <location>
        <begin position="229"/>
        <end position="377"/>
    </location>
</feature>
<dbReference type="AlphaFoldDB" id="A0A369MFR7"/>
<dbReference type="PANTHER" id="PTHR43884">
    <property type="entry name" value="ACYL-COA DEHYDROGENASE"/>
    <property type="match status" value="1"/>
</dbReference>
<dbReference type="PROSITE" id="PS00072">
    <property type="entry name" value="ACYL_COA_DH_1"/>
    <property type="match status" value="1"/>
</dbReference>
<organism evidence="10 11">
    <name type="scientific">Eggerthella lenta</name>
    <name type="common">Eubacterium lentum</name>
    <dbReference type="NCBI Taxonomy" id="84112"/>
    <lineage>
        <taxon>Bacteria</taxon>
        <taxon>Bacillati</taxon>
        <taxon>Actinomycetota</taxon>
        <taxon>Coriobacteriia</taxon>
        <taxon>Eggerthellales</taxon>
        <taxon>Eggerthellaceae</taxon>
        <taxon>Eggerthella</taxon>
    </lineage>
</organism>
<evidence type="ECO:0000256" key="1">
    <source>
        <dbReference type="ARBA" id="ARBA00001974"/>
    </source>
</evidence>
<gene>
    <name evidence="10" type="ORF">C1875_09845</name>
</gene>
<evidence type="ECO:0000256" key="2">
    <source>
        <dbReference type="ARBA" id="ARBA00009347"/>
    </source>
</evidence>
<accession>A0A369MFR7</accession>
<dbReference type="SUPFAM" id="SSF47203">
    <property type="entry name" value="Acyl-CoA dehydrogenase C-terminal domain-like"/>
    <property type="match status" value="1"/>
</dbReference>
<dbReference type="InterPro" id="IPR046373">
    <property type="entry name" value="Acyl-CoA_Oxase/DH_mid-dom_sf"/>
</dbReference>
<keyword evidence="5 6" id="KW-0560">Oxidoreductase</keyword>
<dbReference type="GO" id="GO:0050660">
    <property type="term" value="F:flavin adenine dinucleotide binding"/>
    <property type="evidence" value="ECO:0007669"/>
    <property type="project" value="InterPro"/>
</dbReference>
<dbReference type="InterPro" id="IPR013786">
    <property type="entry name" value="AcylCoA_DH/ox_N"/>
</dbReference>
<keyword evidence="4 6" id="KW-0274">FAD</keyword>
<name>A0A369MFR7_EGGLN</name>
<dbReference type="CDD" id="cd00567">
    <property type="entry name" value="ACAD"/>
    <property type="match status" value="1"/>
</dbReference>
<dbReference type="InterPro" id="IPR009075">
    <property type="entry name" value="AcylCo_DH/oxidase_C"/>
</dbReference>
<dbReference type="Pfam" id="PF02770">
    <property type="entry name" value="Acyl-CoA_dh_M"/>
    <property type="match status" value="1"/>
</dbReference>
<protein>
    <submittedName>
        <fullName evidence="10">Acyl-CoA dehydrogenase</fullName>
    </submittedName>
</protein>
<evidence type="ECO:0000256" key="3">
    <source>
        <dbReference type="ARBA" id="ARBA00022630"/>
    </source>
</evidence>
<proteinExistence type="inferred from homology"/>
<comment type="similarity">
    <text evidence="2 6">Belongs to the acyl-CoA dehydrogenase family.</text>
</comment>
<dbReference type="InterPro" id="IPR036250">
    <property type="entry name" value="AcylCo_DH-like_C"/>
</dbReference>